<dbReference type="GO" id="GO:0016747">
    <property type="term" value="F:acyltransferase activity, transferring groups other than amino-acyl groups"/>
    <property type="evidence" value="ECO:0007669"/>
    <property type="project" value="TreeGrafter"/>
</dbReference>
<dbReference type="PANTHER" id="PTHR31642:SF324">
    <property type="entry name" value="SPERMIDINE HYDROXYCINNAMOYL TRANSFERASE"/>
    <property type="match status" value="1"/>
</dbReference>
<organism evidence="2 3">
    <name type="scientific">Trema orientale</name>
    <name type="common">Charcoal tree</name>
    <name type="synonym">Celtis orientalis</name>
    <dbReference type="NCBI Taxonomy" id="63057"/>
    <lineage>
        <taxon>Eukaryota</taxon>
        <taxon>Viridiplantae</taxon>
        <taxon>Streptophyta</taxon>
        <taxon>Embryophyta</taxon>
        <taxon>Tracheophyta</taxon>
        <taxon>Spermatophyta</taxon>
        <taxon>Magnoliopsida</taxon>
        <taxon>eudicotyledons</taxon>
        <taxon>Gunneridae</taxon>
        <taxon>Pentapetalae</taxon>
        <taxon>rosids</taxon>
        <taxon>fabids</taxon>
        <taxon>Rosales</taxon>
        <taxon>Cannabaceae</taxon>
        <taxon>Trema</taxon>
    </lineage>
</organism>
<dbReference type="InParanoid" id="A0A2P5F469"/>
<gene>
    <name evidence="2" type="ORF">TorRG33x02_116720</name>
</gene>
<dbReference type="STRING" id="63057.A0A2P5F469"/>
<evidence type="ECO:0000313" key="3">
    <source>
        <dbReference type="Proteomes" id="UP000237000"/>
    </source>
</evidence>
<name>A0A2P5F469_TREOI</name>
<protein>
    <submittedName>
        <fullName evidence="2">Transferase</fullName>
    </submittedName>
</protein>
<dbReference type="OrthoDB" id="671439at2759"/>
<dbReference type="InterPro" id="IPR050317">
    <property type="entry name" value="Plant_Fungal_Acyltransferase"/>
</dbReference>
<proteinExistence type="inferred from homology"/>
<evidence type="ECO:0000313" key="2">
    <source>
        <dbReference type="EMBL" id="PON92578.1"/>
    </source>
</evidence>
<comment type="caution">
    <text evidence="2">The sequence shown here is derived from an EMBL/GenBank/DDBJ whole genome shotgun (WGS) entry which is preliminary data.</text>
</comment>
<dbReference type="AlphaFoldDB" id="A0A2P5F469"/>
<keyword evidence="2" id="KW-0808">Transferase</keyword>
<dbReference type="Pfam" id="PF02458">
    <property type="entry name" value="Transferase"/>
    <property type="match status" value="1"/>
</dbReference>
<comment type="similarity">
    <text evidence="1">Belongs to the plant acyltransferase family.</text>
</comment>
<dbReference type="InterPro" id="IPR023213">
    <property type="entry name" value="CAT-like_dom_sf"/>
</dbReference>
<evidence type="ECO:0000256" key="1">
    <source>
        <dbReference type="ARBA" id="ARBA00009861"/>
    </source>
</evidence>
<dbReference type="PANTHER" id="PTHR31642">
    <property type="entry name" value="TRICHOTHECENE 3-O-ACETYLTRANSFERASE"/>
    <property type="match status" value="1"/>
</dbReference>
<sequence length="434" mass="49276">MTHNVLVYLYKPQNTSPLYSSVSKTLRDSLSRVLVPFYPLAGRLRWINHDDHLYKRGRLELDCNGNGVEFVEAEWNAELDEFGDFNTQSPDHQYLFPAIDNTVPIHELPIMFVQITMFKCGGISISVAASHVVVDGSAIAHFIVEWARLSRGETAIEKMPFHDRNALQGREPREVEARTPEECRFDHYKNLTYLPELVNHQGNEGSAEEGKKLERTVIRLRLAPNQVKKLNKLANEGRRSDIQPYTRYEAISALIWRTMCKVRNNKDEQPTSFLISIDSRRRLKPPLPVGYFGNAILDVVATSFARELVSKSLGYGASKIRAMISKVTDEYVVSTIDYLKKQQDLSSFRSLYLYSTEDFLGDPNSACTSLLNLPIYGVDFGWGKETYVGPGDLKIDGGSVLLHSSEDDGSLVVMVCLLEERVDAFKKYFYQDII</sequence>
<keyword evidence="3" id="KW-1185">Reference proteome</keyword>
<reference evidence="3" key="1">
    <citation type="submission" date="2016-06" db="EMBL/GenBank/DDBJ databases">
        <title>Parallel loss of symbiosis genes in relatives of nitrogen-fixing non-legume Parasponia.</title>
        <authorList>
            <person name="Van Velzen R."/>
            <person name="Holmer R."/>
            <person name="Bu F."/>
            <person name="Rutten L."/>
            <person name="Van Zeijl A."/>
            <person name="Liu W."/>
            <person name="Santuari L."/>
            <person name="Cao Q."/>
            <person name="Sharma T."/>
            <person name="Shen D."/>
            <person name="Roswanjaya Y."/>
            <person name="Wardhani T."/>
            <person name="Kalhor M.S."/>
            <person name="Jansen J."/>
            <person name="Van den Hoogen J."/>
            <person name="Gungor B."/>
            <person name="Hartog M."/>
            <person name="Hontelez J."/>
            <person name="Verver J."/>
            <person name="Yang W.-C."/>
            <person name="Schijlen E."/>
            <person name="Repin R."/>
            <person name="Schilthuizen M."/>
            <person name="Schranz E."/>
            <person name="Heidstra R."/>
            <person name="Miyata K."/>
            <person name="Fedorova E."/>
            <person name="Kohlen W."/>
            <person name="Bisseling T."/>
            <person name="Smit S."/>
            <person name="Geurts R."/>
        </authorList>
    </citation>
    <scope>NUCLEOTIDE SEQUENCE [LARGE SCALE GENOMIC DNA]</scope>
    <source>
        <strain evidence="3">cv. RG33-2</strain>
    </source>
</reference>
<accession>A0A2P5F469</accession>
<dbReference type="Proteomes" id="UP000237000">
    <property type="component" value="Unassembled WGS sequence"/>
</dbReference>
<dbReference type="Gene3D" id="3.30.559.10">
    <property type="entry name" value="Chloramphenicol acetyltransferase-like domain"/>
    <property type="match status" value="2"/>
</dbReference>
<dbReference type="EMBL" id="JXTC01000064">
    <property type="protein sequence ID" value="PON92578.1"/>
    <property type="molecule type" value="Genomic_DNA"/>
</dbReference>